<name>A0A6G8Q304_9ACTN</name>
<gene>
    <name evidence="3" type="ORF">GBA65_17115</name>
</gene>
<protein>
    <submittedName>
        <fullName evidence="3">Helix-turn-helix domain-containing protein</fullName>
    </submittedName>
</protein>
<dbReference type="InterPro" id="IPR009057">
    <property type="entry name" value="Homeodomain-like_sf"/>
</dbReference>
<sequence>MAHRESVNEIALVCAYSKDLRLRLLAAVGRGTPREEVVPAFGLSTATVRRWLRCRRESGAVALMPSPGRTPRTLRTGRRGERLRVQPYLRSPKDPPARVLSEWTSSSPSGIGGPAGISLGISGGSSIGMG</sequence>
<evidence type="ECO:0000313" key="4">
    <source>
        <dbReference type="Proteomes" id="UP000502706"/>
    </source>
</evidence>
<accession>A0A6G8Q304</accession>
<dbReference type="Pfam" id="PF13518">
    <property type="entry name" value="HTH_28"/>
    <property type="match status" value="1"/>
</dbReference>
<evidence type="ECO:0000313" key="3">
    <source>
        <dbReference type="EMBL" id="QIN80874.1"/>
    </source>
</evidence>
<dbReference type="Proteomes" id="UP000502706">
    <property type="component" value="Chromosome"/>
</dbReference>
<feature type="domain" description="Insertion element IS150 protein InsJ-like helix-turn-helix" evidence="2">
    <location>
        <begin position="21"/>
        <end position="69"/>
    </location>
</feature>
<proteinExistence type="predicted"/>
<dbReference type="KEGG" id="rmar:GBA65_17115"/>
<feature type="compositionally biased region" description="Gly residues" evidence="1">
    <location>
        <begin position="110"/>
        <end position="130"/>
    </location>
</feature>
<reference evidence="3 4" key="1">
    <citation type="submission" date="2019-10" db="EMBL/GenBank/DDBJ databases">
        <title>Rubrobacter sp nov SCSIO 52915 isolated from a deep-sea sediment in the South China Sea.</title>
        <authorList>
            <person name="Chen R.W."/>
        </authorList>
    </citation>
    <scope>NUCLEOTIDE SEQUENCE [LARGE SCALE GENOMIC DNA]</scope>
    <source>
        <strain evidence="3 4">SCSIO 52915</strain>
    </source>
</reference>
<dbReference type="InterPro" id="IPR055247">
    <property type="entry name" value="InsJ-like_HTH"/>
</dbReference>
<dbReference type="SUPFAM" id="SSF46689">
    <property type="entry name" value="Homeodomain-like"/>
    <property type="match status" value="1"/>
</dbReference>
<evidence type="ECO:0000256" key="1">
    <source>
        <dbReference type="SAM" id="MobiDB-lite"/>
    </source>
</evidence>
<feature type="region of interest" description="Disordered" evidence="1">
    <location>
        <begin position="86"/>
        <end position="130"/>
    </location>
</feature>
<keyword evidence="4" id="KW-1185">Reference proteome</keyword>
<dbReference type="AlphaFoldDB" id="A0A6G8Q304"/>
<evidence type="ECO:0000259" key="2">
    <source>
        <dbReference type="Pfam" id="PF13518"/>
    </source>
</evidence>
<organism evidence="3 4">
    <name type="scientific">Rubrobacter marinus</name>
    <dbReference type="NCBI Taxonomy" id="2653852"/>
    <lineage>
        <taxon>Bacteria</taxon>
        <taxon>Bacillati</taxon>
        <taxon>Actinomycetota</taxon>
        <taxon>Rubrobacteria</taxon>
        <taxon>Rubrobacterales</taxon>
        <taxon>Rubrobacteraceae</taxon>
        <taxon>Rubrobacter</taxon>
    </lineage>
</organism>
<feature type="region of interest" description="Disordered" evidence="1">
    <location>
        <begin position="62"/>
        <end position="81"/>
    </location>
</feature>
<dbReference type="EMBL" id="CP045121">
    <property type="protein sequence ID" value="QIN80874.1"/>
    <property type="molecule type" value="Genomic_DNA"/>
</dbReference>